<feature type="domain" description="NAC" evidence="5">
    <location>
        <begin position="36"/>
        <end position="187"/>
    </location>
</feature>
<gene>
    <name evidence="6" type="ORF">Ahy_A10g048392</name>
</gene>
<evidence type="ECO:0000256" key="3">
    <source>
        <dbReference type="ARBA" id="ARBA00023163"/>
    </source>
</evidence>
<proteinExistence type="predicted"/>
<keyword evidence="3" id="KW-0804">Transcription</keyword>
<dbReference type="PROSITE" id="PS51005">
    <property type="entry name" value="NAC"/>
    <property type="match status" value="1"/>
</dbReference>
<dbReference type="Proteomes" id="UP000289738">
    <property type="component" value="Chromosome A10"/>
</dbReference>
<dbReference type="SUPFAM" id="SSF101941">
    <property type="entry name" value="NAC domain"/>
    <property type="match status" value="1"/>
</dbReference>
<organism evidence="6 7">
    <name type="scientific">Arachis hypogaea</name>
    <name type="common">Peanut</name>
    <dbReference type="NCBI Taxonomy" id="3818"/>
    <lineage>
        <taxon>Eukaryota</taxon>
        <taxon>Viridiplantae</taxon>
        <taxon>Streptophyta</taxon>
        <taxon>Embryophyta</taxon>
        <taxon>Tracheophyta</taxon>
        <taxon>Spermatophyta</taxon>
        <taxon>Magnoliopsida</taxon>
        <taxon>eudicotyledons</taxon>
        <taxon>Gunneridae</taxon>
        <taxon>Pentapetalae</taxon>
        <taxon>rosids</taxon>
        <taxon>fabids</taxon>
        <taxon>Fabales</taxon>
        <taxon>Fabaceae</taxon>
        <taxon>Papilionoideae</taxon>
        <taxon>50 kb inversion clade</taxon>
        <taxon>dalbergioids sensu lato</taxon>
        <taxon>Dalbergieae</taxon>
        <taxon>Pterocarpus clade</taxon>
        <taxon>Arachis</taxon>
    </lineage>
</organism>
<protein>
    <recommendedName>
        <fullName evidence="5">NAC domain-containing protein</fullName>
    </recommendedName>
</protein>
<dbReference type="SMR" id="A0A445B505"/>
<sequence>MDYGSVVITIPNSTIHTYTTNSMMMMTADYESVKQLPPGFLFSPTDEELVLHFLYAKASLLPCHPNIIPDLDVSLAHPSQLNGKALSSGNQYYFFSKVKEKRITENGYWKEIGESEAILSSTFEKKVGTKKNLVFHIGEAPHGIETSWVMQEYHICPSSNIISTTRARRKHDHQIWSKWVLCKVYEKKGSVRGVNYCSDDDDSGTELSWLDEIYLSLDDDLEEISVSILD</sequence>
<evidence type="ECO:0000313" key="7">
    <source>
        <dbReference type="Proteomes" id="UP000289738"/>
    </source>
</evidence>
<dbReference type="GO" id="GO:0048731">
    <property type="term" value="P:system development"/>
    <property type="evidence" value="ECO:0007669"/>
    <property type="project" value="TreeGrafter"/>
</dbReference>
<dbReference type="Gene3D" id="2.170.150.80">
    <property type="entry name" value="NAC domain"/>
    <property type="match status" value="1"/>
</dbReference>
<keyword evidence="2" id="KW-0238">DNA-binding</keyword>
<dbReference type="EMBL" id="SDMP01000010">
    <property type="protein sequence ID" value="RYR33762.1"/>
    <property type="molecule type" value="Genomic_DNA"/>
</dbReference>
<comment type="caution">
    <text evidence="6">The sequence shown here is derived from an EMBL/GenBank/DDBJ whole genome shotgun (WGS) entry which is preliminary data.</text>
</comment>
<evidence type="ECO:0000256" key="1">
    <source>
        <dbReference type="ARBA" id="ARBA00023015"/>
    </source>
</evidence>
<evidence type="ECO:0000256" key="2">
    <source>
        <dbReference type="ARBA" id="ARBA00023125"/>
    </source>
</evidence>
<keyword evidence="7" id="KW-1185">Reference proteome</keyword>
<evidence type="ECO:0000259" key="5">
    <source>
        <dbReference type="PROSITE" id="PS51005"/>
    </source>
</evidence>
<dbReference type="InterPro" id="IPR036093">
    <property type="entry name" value="NAC_dom_sf"/>
</dbReference>
<dbReference type="STRING" id="3818.A0A445B505"/>
<dbReference type="Gramene" id="arahy.Tifrunner.gnm2.ann2.Ah10g264000.1">
    <property type="protein sequence ID" value="arahy.Tifrunner.gnm2.ann2.Ah10g264000.1-CDS"/>
    <property type="gene ID" value="arahy.Tifrunner.gnm2.ann2.Ah10g264000"/>
</dbReference>
<dbReference type="PANTHER" id="PTHR31719:SF85">
    <property type="entry name" value="NAC DOMAIN-CONTAINING PROTEIN"/>
    <property type="match status" value="1"/>
</dbReference>
<keyword evidence="1" id="KW-0805">Transcription regulation</keyword>
<evidence type="ECO:0000313" key="6">
    <source>
        <dbReference type="EMBL" id="RYR33762.1"/>
    </source>
</evidence>
<keyword evidence="4" id="KW-0539">Nucleus</keyword>
<dbReference type="PANTHER" id="PTHR31719">
    <property type="entry name" value="NAC TRANSCRIPTION FACTOR 56"/>
    <property type="match status" value="1"/>
</dbReference>
<dbReference type="AlphaFoldDB" id="A0A445B505"/>
<reference evidence="6 7" key="1">
    <citation type="submission" date="2019-01" db="EMBL/GenBank/DDBJ databases">
        <title>Sequencing of cultivated peanut Arachis hypogaea provides insights into genome evolution and oil improvement.</title>
        <authorList>
            <person name="Chen X."/>
        </authorList>
    </citation>
    <scope>NUCLEOTIDE SEQUENCE [LARGE SCALE GENOMIC DNA]</scope>
    <source>
        <strain evidence="7">cv. Fuhuasheng</strain>
        <tissue evidence="6">Leaves</tissue>
    </source>
</reference>
<dbReference type="OrthoDB" id="1877845at2759"/>
<name>A0A445B505_ARAHY</name>
<dbReference type="Pfam" id="PF02365">
    <property type="entry name" value="NAM"/>
    <property type="match status" value="1"/>
</dbReference>
<dbReference type="InterPro" id="IPR003441">
    <property type="entry name" value="NAC-dom"/>
</dbReference>
<accession>A0A445B505</accession>
<dbReference type="GO" id="GO:0003677">
    <property type="term" value="F:DNA binding"/>
    <property type="evidence" value="ECO:0007669"/>
    <property type="project" value="UniProtKB-KW"/>
</dbReference>
<dbReference type="GO" id="GO:0006355">
    <property type="term" value="P:regulation of DNA-templated transcription"/>
    <property type="evidence" value="ECO:0007669"/>
    <property type="project" value="InterPro"/>
</dbReference>
<evidence type="ECO:0000256" key="4">
    <source>
        <dbReference type="ARBA" id="ARBA00023242"/>
    </source>
</evidence>